<gene>
    <name evidence="2" type="ORF">METZ01_LOCUS460198</name>
</gene>
<evidence type="ECO:0000256" key="1">
    <source>
        <dbReference type="SAM" id="MobiDB-lite"/>
    </source>
</evidence>
<accession>A0A383AI65</accession>
<feature type="region of interest" description="Disordered" evidence="1">
    <location>
        <begin position="1"/>
        <end position="26"/>
    </location>
</feature>
<reference evidence="2" key="1">
    <citation type="submission" date="2018-05" db="EMBL/GenBank/DDBJ databases">
        <authorList>
            <person name="Lanie J.A."/>
            <person name="Ng W.-L."/>
            <person name="Kazmierczak K.M."/>
            <person name="Andrzejewski T.M."/>
            <person name="Davidsen T.M."/>
            <person name="Wayne K.J."/>
            <person name="Tettelin H."/>
            <person name="Glass J.I."/>
            <person name="Rusch D."/>
            <person name="Podicherti R."/>
            <person name="Tsui H.-C.T."/>
            <person name="Winkler M.E."/>
        </authorList>
    </citation>
    <scope>NUCLEOTIDE SEQUENCE</scope>
</reference>
<dbReference type="EMBL" id="UINC01192274">
    <property type="protein sequence ID" value="SVE07344.1"/>
    <property type="molecule type" value="Genomic_DNA"/>
</dbReference>
<proteinExistence type="predicted"/>
<organism evidence="2">
    <name type="scientific">marine metagenome</name>
    <dbReference type="NCBI Taxonomy" id="408172"/>
    <lineage>
        <taxon>unclassified sequences</taxon>
        <taxon>metagenomes</taxon>
        <taxon>ecological metagenomes</taxon>
    </lineage>
</organism>
<evidence type="ECO:0000313" key="2">
    <source>
        <dbReference type="EMBL" id="SVE07344.1"/>
    </source>
</evidence>
<sequence length="110" mass="11492">MPTPIAIRTSPNFDGTMGTTSTEPNPELGVAIKSQAVKALLAAAPSASNIQISLSNDLDGVHPTSERSIYNHYGFVAVTATATTCAGNTVTLNGQFNANQGELQMVDIER</sequence>
<feature type="compositionally biased region" description="Polar residues" evidence="1">
    <location>
        <begin position="9"/>
        <end position="24"/>
    </location>
</feature>
<dbReference type="AlphaFoldDB" id="A0A383AI65"/>
<protein>
    <submittedName>
        <fullName evidence="2">Uncharacterized protein</fullName>
    </submittedName>
</protein>
<name>A0A383AI65_9ZZZZ</name>